<keyword evidence="2" id="KW-1185">Reference proteome</keyword>
<sequence>MYYMDNRISYCSNNNIDFALPFNECFDKSFDEIINRLTTLFKLRNIDNSNFVFVIGNVEDSIFKNSDLKYQFNLVSVIGNVKNDEYQSNFISVFKIIEDNICEINLR</sequence>
<accession>A0A9N9DWF2</accession>
<gene>
    <name evidence="1" type="ORF">DERYTH_LOCUS10160</name>
</gene>
<organism evidence="1 2">
    <name type="scientific">Dentiscutata erythropus</name>
    <dbReference type="NCBI Taxonomy" id="1348616"/>
    <lineage>
        <taxon>Eukaryota</taxon>
        <taxon>Fungi</taxon>
        <taxon>Fungi incertae sedis</taxon>
        <taxon>Mucoromycota</taxon>
        <taxon>Glomeromycotina</taxon>
        <taxon>Glomeromycetes</taxon>
        <taxon>Diversisporales</taxon>
        <taxon>Gigasporaceae</taxon>
        <taxon>Dentiscutata</taxon>
    </lineage>
</organism>
<dbReference type="Proteomes" id="UP000789405">
    <property type="component" value="Unassembled WGS sequence"/>
</dbReference>
<evidence type="ECO:0000313" key="2">
    <source>
        <dbReference type="Proteomes" id="UP000789405"/>
    </source>
</evidence>
<name>A0A9N9DWF2_9GLOM</name>
<dbReference type="EMBL" id="CAJVPY010005792">
    <property type="protein sequence ID" value="CAG8650545.1"/>
    <property type="molecule type" value="Genomic_DNA"/>
</dbReference>
<comment type="caution">
    <text evidence="1">The sequence shown here is derived from an EMBL/GenBank/DDBJ whole genome shotgun (WGS) entry which is preliminary data.</text>
</comment>
<dbReference type="AlphaFoldDB" id="A0A9N9DWF2"/>
<proteinExistence type="predicted"/>
<evidence type="ECO:0000313" key="1">
    <source>
        <dbReference type="EMBL" id="CAG8650545.1"/>
    </source>
</evidence>
<dbReference type="OrthoDB" id="2481814at2759"/>
<reference evidence="1" key="1">
    <citation type="submission" date="2021-06" db="EMBL/GenBank/DDBJ databases">
        <authorList>
            <person name="Kallberg Y."/>
            <person name="Tangrot J."/>
            <person name="Rosling A."/>
        </authorList>
    </citation>
    <scope>NUCLEOTIDE SEQUENCE</scope>
    <source>
        <strain evidence="1">MA453B</strain>
    </source>
</reference>
<protein>
    <submittedName>
        <fullName evidence="1">16148_t:CDS:1</fullName>
    </submittedName>
</protein>